<name>A0A139IFT5_9PEZI</name>
<dbReference type="PANTHER" id="PTHR36959:SF2">
    <property type="entry name" value="ALTERED INHERITANCE OF MITOCHONDRIA PROTEIN 24, MITOCHONDRIAL"/>
    <property type="match status" value="1"/>
</dbReference>
<comment type="caution">
    <text evidence="8">The sequence shown here is derived from an EMBL/GenBank/DDBJ whole genome shotgun (WGS) entry which is preliminary data.</text>
</comment>
<feature type="compositionally biased region" description="Polar residues" evidence="7">
    <location>
        <begin position="386"/>
        <end position="395"/>
    </location>
</feature>
<dbReference type="InterPro" id="IPR016031">
    <property type="entry name" value="Trp_RNA-bd_attenuator-like_dom"/>
</dbReference>
<protein>
    <recommendedName>
        <fullName evidence="3 6">Altered inheritance of mitochondria protein 24, mitochondrial</fullName>
    </recommendedName>
</protein>
<keyword evidence="9" id="KW-1185">Reference proteome</keyword>
<gene>
    <name evidence="8" type="ORF">AC579_8072</name>
</gene>
<dbReference type="GO" id="GO:0007007">
    <property type="term" value="P:inner mitochondrial membrane organization"/>
    <property type="evidence" value="ECO:0007669"/>
    <property type="project" value="TreeGrafter"/>
</dbReference>
<evidence type="ECO:0000256" key="6">
    <source>
        <dbReference type="RuleBase" id="RU363045"/>
    </source>
</evidence>
<evidence type="ECO:0000313" key="9">
    <source>
        <dbReference type="Proteomes" id="UP000073492"/>
    </source>
</evidence>
<dbReference type="InterPro" id="IPR002838">
    <property type="entry name" value="AIM24"/>
</dbReference>
<comment type="similarity">
    <text evidence="2 6">Belongs to the AIM24 family.</text>
</comment>
<dbReference type="GO" id="GO:0005743">
    <property type="term" value="C:mitochondrial inner membrane"/>
    <property type="evidence" value="ECO:0007669"/>
    <property type="project" value="TreeGrafter"/>
</dbReference>
<proteinExistence type="inferred from homology"/>
<dbReference type="PANTHER" id="PTHR36959">
    <property type="entry name" value="ALTERED INHERITANCE OF MITOCHONDRIA PROTEIN 24, MITOCHONDRIAL"/>
    <property type="match status" value="1"/>
</dbReference>
<feature type="non-terminal residue" evidence="8">
    <location>
        <position position="1"/>
    </location>
</feature>
<keyword evidence="5 6" id="KW-0496">Mitochondrion</keyword>
<feature type="region of interest" description="Disordered" evidence="7">
    <location>
        <begin position="49"/>
        <end position="72"/>
    </location>
</feature>
<evidence type="ECO:0000256" key="7">
    <source>
        <dbReference type="SAM" id="MobiDB-lite"/>
    </source>
</evidence>
<dbReference type="SUPFAM" id="SSF51219">
    <property type="entry name" value="TRAP-like"/>
    <property type="match status" value="1"/>
</dbReference>
<dbReference type="EMBL" id="LFZO01000111">
    <property type="protein sequence ID" value="KXT13578.1"/>
    <property type="molecule type" value="Genomic_DNA"/>
</dbReference>
<dbReference type="Gene3D" id="3.60.160.10">
    <property type="entry name" value="Mitochondrial biogenesis AIM24"/>
    <property type="match status" value="1"/>
</dbReference>
<organism evidence="8 9">
    <name type="scientific">Pseudocercospora musae</name>
    <dbReference type="NCBI Taxonomy" id="113226"/>
    <lineage>
        <taxon>Eukaryota</taxon>
        <taxon>Fungi</taxon>
        <taxon>Dikarya</taxon>
        <taxon>Ascomycota</taxon>
        <taxon>Pezizomycotina</taxon>
        <taxon>Dothideomycetes</taxon>
        <taxon>Dothideomycetidae</taxon>
        <taxon>Mycosphaerellales</taxon>
        <taxon>Mycosphaerellaceae</taxon>
        <taxon>Pseudocercospora</taxon>
    </lineage>
</organism>
<dbReference type="Pfam" id="PF01987">
    <property type="entry name" value="AIM24"/>
    <property type="match status" value="1"/>
</dbReference>
<evidence type="ECO:0000256" key="2">
    <source>
        <dbReference type="ARBA" id="ARBA00009322"/>
    </source>
</evidence>
<dbReference type="AlphaFoldDB" id="A0A139IFT5"/>
<evidence type="ECO:0000256" key="3">
    <source>
        <dbReference type="ARBA" id="ARBA00013287"/>
    </source>
</evidence>
<dbReference type="Proteomes" id="UP000073492">
    <property type="component" value="Unassembled WGS sequence"/>
</dbReference>
<dbReference type="InterPro" id="IPR036983">
    <property type="entry name" value="AIM24_sf"/>
</dbReference>
<evidence type="ECO:0000256" key="1">
    <source>
        <dbReference type="ARBA" id="ARBA00004173"/>
    </source>
</evidence>
<reference evidence="8 9" key="1">
    <citation type="submission" date="2015-07" db="EMBL/GenBank/DDBJ databases">
        <title>Comparative genomics of the Sigatoka disease complex on banana suggests a link between parallel evolutionary changes in Pseudocercospora fijiensis and Pseudocercospora eumusae and increased virulence on the banana host.</title>
        <authorList>
            <person name="Chang T.-C."/>
            <person name="Salvucci A."/>
            <person name="Crous P.W."/>
            <person name="Stergiopoulos I."/>
        </authorList>
    </citation>
    <scope>NUCLEOTIDE SEQUENCE [LARGE SCALE GENOMIC DNA]</scope>
    <source>
        <strain evidence="8 9">CBS 116634</strain>
    </source>
</reference>
<dbReference type="OrthoDB" id="5295771at2759"/>
<comment type="subcellular location">
    <subcellularLocation>
        <location evidence="1 6">Mitochondrion</location>
    </subcellularLocation>
</comment>
<accession>A0A139IFT5</accession>
<evidence type="ECO:0000256" key="5">
    <source>
        <dbReference type="ARBA" id="ARBA00023128"/>
    </source>
</evidence>
<feature type="compositionally biased region" description="Low complexity" evidence="7">
    <location>
        <begin position="61"/>
        <end position="71"/>
    </location>
</feature>
<sequence>LAAKQLLQNIALIMRRRALHHVSASCRQIRHSSSLTGKTTRRYVQISATPSSTQPVQSLEPSSPASSSPSADARFEVLGSPFSLLSASISASQNLYTRKGTLVGFNGKAENAVSTLSLLEPFRRTLLGIPFVYQRISSTSPYTALIATKSPIASLVVVHLDGRLDWTVARRNALLAWTGHTLQLKPRWNMRMSMAHWGNTTVTGRGLLALSGTGLIHQISLKTGEDYVVHPSNVIAYSMMQHAPQPYRFKSNNLRLQIPNPLTLLPDTRFFRTVRESTAYKVLRNFAFTIRTWTRRTIWGDRLFLHFHGPATILLSSRGAKITDVLSSQDVNEIADSPAGAVPSALHAKSAAESGAALTAPSARQSEQKLTYASVTRGTVEFDDVGSTTPSTSAAAQEGGKSPAAGTNAQLTR</sequence>
<evidence type="ECO:0000313" key="8">
    <source>
        <dbReference type="EMBL" id="KXT13578.1"/>
    </source>
</evidence>
<keyword evidence="4" id="KW-0809">Transit peptide</keyword>
<feature type="compositionally biased region" description="Polar residues" evidence="7">
    <location>
        <begin position="49"/>
        <end position="60"/>
    </location>
</feature>
<evidence type="ECO:0000256" key="4">
    <source>
        <dbReference type="ARBA" id="ARBA00022946"/>
    </source>
</evidence>
<feature type="region of interest" description="Disordered" evidence="7">
    <location>
        <begin position="382"/>
        <end position="413"/>
    </location>
</feature>